<sequence length="56" mass="6300">MGDGSRVRFLGPEPALDVFGRTKERSHFGDRPHVLPIASRTQNPLRHGYLLISSEK</sequence>
<protein>
    <submittedName>
        <fullName evidence="1">Uncharacterized protein</fullName>
    </submittedName>
</protein>
<reference evidence="1" key="1">
    <citation type="journal article" date="2019" name="bioRxiv">
        <title>The Genome of the Zebra Mussel, Dreissena polymorpha: A Resource for Invasive Species Research.</title>
        <authorList>
            <person name="McCartney M.A."/>
            <person name="Auch B."/>
            <person name="Kono T."/>
            <person name="Mallez S."/>
            <person name="Zhang Y."/>
            <person name="Obille A."/>
            <person name="Becker A."/>
            <person name="Abrahante J.E."/>
            <person name="Garbe J."/>
            <person name="Badalamenti J.P."/>
            <person name="Herman A."/>
            <person name="Mangelson H."/>
            <person name="Liachko I."/>
            <person name="Sullivan S."/>
            <person name="Sone E.D."/>
            <person name="Koren S."/>
            <person name="Silverstein K.A.T."/>
            <person name="Beckman K.B."/>
            <person name="Gohl D.M."/>
        </authorList>
    </citation>
    <scope>NUCLEOTIDE SEQUENCE</scope>
    <source>
        <strain evidence="1">Duluth1</strain>
        <tissue evidence="1">Whole animal</tissue>
    </source>
</reference>
<accession>A0A9D4MMJ6</accession>
<dbReference type="EMBL" id="JAIWYP010000001">
    <property type="protein sequence ID" value="KAH3880372.1"/>
    <property type="molecule type" value="Genomic_DNA"/>
</dbReference>
<organism evidence="1 2">
    <name type="scientific">Dreissena polymorpha</name>
    <name type="common">Zebra mussel</name>
    <name type="synonym">Mytilus polymorpha</name>
    <dbReference type="NCBI Taxonomy" id="45954"/>
    <lineage>
        <taxon>Eukaryota</taxon>
        <taxon>Metazoa</taxon>
        <taxon>Spiralia</taxon>
        <taxon>Lophotrochozoa</taxon>
        <taxon>Mollusca</taxon>
        <taxon>Bivalvia</taxon>
        <taxon>Autobranchia</taxon>
        <taxon>Heteroconchia</taxon>
        <taxon>Euheterodonta</taxon>
        <taxon>Imparidentia</taxon>
        <taxon>Neoheterodontei</taxon>
        <taxon>Myida</taxon>
        <taxon>Dreissenoidea</taxon>
        <taxon>Dreissenidae</taxon>
        <taxon>Dreissena</taxon>
    </lineage>
</organism>
<dbReference type="Proteomes" id="UP000828390">
    <property type="component" value="Unassembled WGS sequence"/>
</dbReference>
<proteinExistence type="predicted"/>
<gene>
    <name evidence="1" type="ORF">DPMN_004286</name>
</gene>
<reference evidence="1" key="2">
    <citation type="submission" date="2020-11" db="EMBL/GenBank/DDBJ databases">
        <authorList>
            <person name="McCartney M.A."/>
            <person name="Auch B."/>
            <person name="Kono T."/>
            <person name="Mallez S."/>
            <person name="Becker A."/>
            <person name="Gohl D.M."/>
            <person name="Silverstein K.A.T."/>
            <person name="Koren S."/>
            <person name="Bechman K.B."/>
            <person name="Herman A."/>
            <person name="Abrahante J.E."/>
            <person name="Garbe J."/>
        </authorList>
    </citation>
    <scope>NUCLEOTIDE SEQUENCE</scope>
    <source>
        <strain evidence="1">Duluth1</strain>
        <tissue evidence="1">Whole animal</tissue>
    </source>
</reference>
<feature type="non-terminal residue" evidence="1">
    <location>
        <position position="1"/>
    </location>
</feature>
<comment type="caution">
    <text evidence="1">The sequence shown here is derived from an EMBL/GenBank/DDBJ whole genome shotgun (WGS) entry which is preliminary data.</text>
</comment>
<keyword evidence="2" id="KW-1185">Reference proteome</keyword>
<evidence type="ECO:0000313" key="2">
    <source>
        <dbReference type="Proteomes" id="UP000828390"/>
    </source>
</evidence>
<evidence type="ECO:0000313" key="1">
    <source>
        <dbReference type="EMBL" id="KAH3880372.1"/>
    </source>
</evidence>
<dbReference type="AlphaFoldDB" id="A0A9D4MMJ6"/>
<name>A0A9D4MMJ6_DREPO</name>